<comment type="caution">
    <text evidence="1">The sequence shown here is derived from an EMBL/GenBank/DDBJ whole genome shotgun (WGS) entry which is preliminary data.</text>
</comment>
<reference evidence="1 2" key="1">
    <citation type="submission" date="2016-10" db="EMBL/GenBank/DDBJ databases">
        <title>Genome sequence of the ascomycete fungus Penicillium subrubescens.</title>
        <authorList>
            <person name="De Vries R.P."/>
            <person name="Peng M."/>
            <person name="Dilokpimol A."/>
            <person name="Hilden K."/>
            <person name="Makela M.R."/>
            <person name="Grigoriev I."/>
            <person name="Riley R."/>
            <person name="Granchi Z."/>
        </authorList>
    </citation>
    <scope>NUCLEOTIDE SEQUENCE [LARGE SCALE GENOMIC DNA]</scope>
    <source>
        <strain evidence="1 2">CBS 132785</strain>
    </source>
</reference>
<proteinExistence type="predicted"/>
<organism evidence="1 2">
    <name type="scientific">Penicillium subrubescens</name>
    <dbReference type="NCBI Taxonomy" id="1316194"/>
    <lineage>
        <taxon>Eukaryota</taxon>
        <taxon>Fungi</taxon>
        <taxon>Dikarya</taxon>
        <taxon>Ascomycota</taxon>
        <taxon>Pezizomycotina</taxon>
        <taxon>Eurotiomycetes</taxon>
        <taxon>Eurotiomycetidae</taxon>
        <taxon>Eurotiales</taxon>
        <taxon>Aspergillaceae</taxon>
        <taxon>Penicillium</taxon>
    </lineage>
</organism>
<sequence>MVNFITEHQCLFNQSTCSSKRRFEKMAKFEDFIDPSRLSWSKAVVAVVEKELGSEMGTVYRKAVQFCLVGIKGFK</sequence>
<dbReference type="EMBL" id="MNBE01000598">
    <property type="protein sequence ID" value="OKP06449.1"/>
    <property type="molecule type" value="Genomic_DNA"/>
</dbReference>
<gene>
    <name evidence="1" type="ORF">PENSUB_6439</name>
</gene>
<dbReference type="AlphaFoldDB" id="A0A1Q5U1U0"/>
<dbReference type="Proteomes" id="UP000186955">
    <property type="component" value="Unassembled WGS sequence"/>
</dbReference>
<protein>
    <submittedName>
        <fullName evidence="1">Uncharacterized protein</fullName>
    </submittedName>
</protein>
<evidence type="ECO:0000313" key="2">
    <source>
        <dbReference type="Proteomes" id="UP000186955"/>
    </source>
</evidence>
<name>A0A1Q5U1U0_9EURO</name>
<evidence type="ECO:0000313" key="1">
    <source>
        <dbReference type="EMBL" id="OKP06449.1"/>
    </source>
</evidence>
<keyword evidence="2" id="KW-1185">Reference proteome</keyword>
<accession>A0A1Q5U1U0</accession>